<gene>
    <name evidence="1" type="ORF">RHMOL_Rhmol01G0313900</name>
</gene>
<dbReference type="Proteomes" id="UP001062846">
    <property type="component" value="Chromosome 1"/>
</dbReference>
<organism evidence="1 2">
    <name type="scientific">Rhododendron molle</name>
    <name type="common">Chinese azalea</name>
    <name type="synonym">Azalea mollis</name>
    <dbReference type="NCBI Taxonomy" id="49168"/>
    <lineage>
        <taxon>Eukaryota</taxon>
        <taxon>Viridiplantae</taxon>
        <taxon>Streptophyta</taxon>
        <taxon>Embryophyta</taxon>
        <taxon>Tracheophyta</taxon>
        <taxon>Spermatophyta</taxon>
        <taxon>Magnoliopsida</taxon>
        <taxon>eudicotyledons</taxon>
        <taxon>Gunneridae</taxon>
        <taxon>Pentapetalae</taxon>
        <taxon>asterids</taxon>
        <taxon>Ericales</taxon>
        <taxon>Ericaceae</taxon>
        <taxon>Ericoideae</taxon>
        <taxon>Rhodoreae</taxon>
        <taxon>Rhododendron</taxon>
    </lineage>
</organism>
<protein>
    <submittedName>
        <fullName evidence="1">Uncharacterized protein</fullName>
    </submittedName>
</protein>
<proteinExistence type="predicted"/>
<dbReference type="EMBL" id="CM046388">
    <property type="protein sequence ID" value="KAI8573926.1"/>
    <property type="molecule type" value="Genomic_DNA"/>
</dbReference>
<evidence type="ECO:0000313" key="1">
    <source>
        <dbReference type="EMBL" id="KAI8573926.1"/>
    </source>
</evidence>
<name>A0ACC0Q7V0_RHOML</name>
<evidence type="ECO:0000313" key="2">
    <source>
        <dbReference type="Proteomes" id="UP001062846"/>
    </source>
</evidence>
<comment type="caution">
    <text evidence="1">The sequence shown here is derived from an EMBL/GenBank/DDBJ whole genome shotgun (WGS) entry which is preliminary data.</text>
</comment>
<accession>A0ACC0Q7V0</accession>
<sequence length="293" mass="32525">MVVRFAIRNPNLNSDNGRAKSVSRSGNTDRGKGFVWSRIESDKPRRSAFGYVYPAVDYQQMCASPSTSTKSTGQNSTTKETRLDSLGDVVRGLQHVLTCPHFISADENRSIEFDSAVISNRYAQNFQQHAILPLSGFQVMILLFLYDKRGRESKSEDSEGGHNDDDDNNDDGDEDGDEEGKGSAWPNGMLAEHHRGMLCNQCLAGSVTVPSRSTHLGDGFEAEEKGCSTISELADIRKEEVLVFKPTNLSKLADATLTTNMHSDVPVDYMTRNRNSKRSECKGILKDMEEFCH</sequence>
<reference evidence="1" key="1">
    <citation type="submission" date="2022-02" db="EMBL/GenBank/DDBJ databases">
        <title>Plant Genome Project.</title>
        <authorList>
            <person name="Zhang R.-G."/>
        </authorList>
    </citation>
    <scope>NUCLEOTIDE SEQUENCE</scope>
    <source>
        <strain evidence="1">AT1</strain>
    </source>
</reference>
<keyword evidence="2" id="KW-1185">Reference proteome</keyword>